<keyword evidence="1" id="KW-0472">Membrane</keyword>
<feature type="transmembrane region" description="Helical" evidence="1">
    <location>
        <begin position="45"/>
        <end position="68"/>
    </location>
</feature>
<proteinExistence type="predicted"/>
<sequence length="171" mass="19688">MQHRIQKIQCIFDLFTCFAWIGTVAVNLHYGRVPSDLFCQLQGTVLLFFATGNFTTITYGVYNSLVAVNFMMMPFQMSHEWPPLFFARLEICATCTSFNPLLNLYFDPNIKRGGGVIRNNPIRNRIAEDVKINRGSEQRDDQGVQQQLTKKMTVQFYITKIKSPAILHNQN</sequence>
<accession>A0A9W6ZGN3</accession>
<keyword evidence="1" id="KW-1133">Transmembrane helix</keyword>
<dbReference type="OrthoDB" id="195845at2759"/>
<reference evidence="3" key="1">
    <citation type="journal article" date="2023" name="Commun. Biol.">
        <title>Genome analysis of Parmales, the sister group of diatoms, reveals the evolutionary specialization of diatoms from phago-mixotrophs to photoautotrophs.</title>
        <authorList>
            <person name="Ban H."/>
            <person name="Sato S."/>
            <person name="Yoshikawa S."/>
            <person name="Yamada K."/>
            <person name="Nakamura Y."/>
            <person name="Ichinomiya M."/>
            <person name="Sato N."/>
            <person name="Blanc-Mathieu R."/>
            <person name="Endo H."/>
            <person name="Kuwata A."/>
            <person name="Ogata H."/>
        </authorList>
    </citation>
    <scope>NUCLEOTIDE SEQUENCE [LARGE SCALE GENOMIC DNA]</scope>
    <source>
        <strain evidence="3">NIES 3700</strain>
    </source>
</reference>
<feature type="transmembrane region" description="Helical" evidence="1">
    <location>
        <begin position="12"/>
        <end position="30"/>
    </location>
</feature>
<dbReference type="Proteomes" id="UP001165122">
    <property type="component" value="Unassembled WGS sequence"/>
</dbReference>
<keyword evidence="1" id="KW-0812">Transmembrane</keyword>
<keyword evidence="3" id="KW-1185">Reference proteome</keyword>
<comment type="caution">
    <text evidence="2">The sequence shown here is derived from an EMBL/GenBank/DDBJ whole genome shotgun (WGS) entry which is preliminary data.</text>
</comment>
<gene>
    <name evidence="2" type="ORF">TrLO_g14647</name>
</gene>
<protein>
    <submittedName>
        <fullName evidence="2">Uncharacterized protein</fullName>
    </submittedName>
</protein>
<evidence type="ECO:0000313" key="2">
    <source>
        <dbReference type="EMBL" id="GMH51916.1"/>
    </source>
</evidence>
<evidence type="ECO:0000313" key="3">
    <source>
        <dbReference type="Proteomes" id="UP001165122"/>
    </source>
</evidence>
<evidence type="ECO:0000256" key="1">
    <source>
        <dbReference type="SAM" id="Phobius"/>
    </source>
</evidence>
<organism evidence="2 3">
    <name type="scientific">Triparma laevis f. longispina</name>
    <dbReference type="NCBI Taxonomy" id="1714387"/>
    <lineage>
        <taxon>Eukaryota</taxon>
        <taxon>Sar</taxon>
        <taxon>Stramenopiles</taxon>
        <taxon>Ochrophyta</taxon>
        <taxon>Bolidophyceae</taxon>
        <taxon>Parmales</taxon>
        <taxon>Triparmaceae</taxon>
        <taxon>Triparma</taxon>
    </lineage>
</organism>
<dbReference type="EMBL" id="BRXW01000412">
    <property type="protein sequence ID" value="GMH51916.1"/>
    <property type="molecule type" value="Genomic_DNA"/>
</dbReference>
<name>A0A9W6ZGN3_9STRA</name>
<dbReference type="AlphaFoldDB" id="A0A9W6ZGN3"/>